<sequence length="83" mass="9341">MNTVVERHPSLASVAPAQAVPTLSRPLTLTERLALRLALRLIVWSARHRATTAPAVARAREHLAAREARERAWERSFLLAVRR</sequence>
<evidence type="ECO:0000313" key="2">
    <source>
        <dbReference type="Proteomes" id="UP001142317"/>
    </source>
</evidence>
<dbReference type="AlphaFoldDB" id="A0A9W6HEK4"/>
<dbReference type="EMBL" id="BSEO01000001">
    <property type="protein sequence ID" value="GLJ79084.1"/>
    <property type="molecule type" value="Genomic_DNA"/>
</dbReference>
<dbReference type="Proteomes" id="UP001142317">
    <property type="component" value="Unassembled WGS sequence"/>
</dbReference>
<dbReference type="RefSeq" id="WP_210004696.1">
    <property type="nucleotide sequence ID" value="NZ_BSEO01000001.1"/>
</dbReference>
<evidence type="ECO:0000313" key="1">
    <source>
        <dbReference type="EMBL" id="GLJ79084.1"/>
    </source>
</evidence>
<proteinExistence type="predicted"/>
<gene>
    <name evidence="1" type="ORF">GCM10017586_07660</name>
</gene>
<protein>
    <submittedName>
        <fullName evidence="1">Uncharacterized protein</fullName>
    </submittedName>
</protein>
<keyword evidence="2" id="KW-1185">Reference proteome</keyword>
<name>A0A9W6HEK4_9MICO</name>
<reference evidence="1" key="1">
    <citation type="journal article" date="2014" name="Int. J. Syst. Evol. Microbiol.">
        <title>Complete genome sequence of Corynebacterium casei LMG S-19264T (=DSM 44701T), isolated from a smear-ripened cheese.</title>
        <authorList>
            <consortium name="US DOE Joint Genome Institute (JGI-PGF)"/>
            <person name="Walter F."/>
            <person name="Albersmeier A."/>
            <person name="Kalinowski J."/>
            <person name="Ruckert C."/>
        </authorList>
    </citation>
    <scope>NUCLEOTIDE SEQUENCE</scope>
    <source>
        <strain evidence="1">VKM Ac-1447</strain>
    </source>
</reference>
<organism evidence="1 2">
    <name type="scientific">Microbacterium imperiale</name>
    <dbReference type="NCBI Taxonomy" id="33884"/>
    <lineage>
        <taxon>Bacteria</taxon>
        <taxon>Bacillati</taxon>
        <taxon>Actinomycetota</taxon>
        <taxon>Actinomycetes</taxon>
        <taxon>Micrococcales</taxon>
        <taxon>Microbacteriaceae</taxon>
        <taxon>Microbacterium</taxon>
    </lineage>
</organism>
<reference evidence="1" key="2">
    <citation type="submission" date="2023-01" db="EMBL/GenBank/DDBJ databases">
        <authorList>
            <person name="Sun Q."/>
            <person name="Evtushenko L."/>
        </authorList>
    </citation>
    <scope>NUCLEOTIDE SEQUENCE</scope>
    <source>
        <strain evidence="1">VKM Ac-1447</strain>
    </source>
</reference>
<comment type="caution">
    <text evidence="1">The sequence shown here is derived from an EMBL/GenBank/DDBJ whole genome shotgun (WGS) entry which is preliminary data.</text>
</comment>
<accession>A0A9W6HEK4</accession>